<evidence type="ECO:0000313" key="6">
    <source>
        <dbReference type="EMBL" id="MBU9728009.1"/>
    </source>
</evidence>
<keyword evidence="2" id="KW-0812">Transmembrane</keyword>
<protein>
    <submittedName>
        <fullName evidence="6">PucR family transcriptional regulator ligand-binding domain-containing protein</fullName>
    </submittedName>
</protein>
<evidence type="ECO:0000313" key="7">
    <source>
        <dbReference type="Proteomes" id="UP001314681"/>
    </source>
</evidence>
<dbReference type="Pfam" id="PF17853">
    <property type="entry name" value="GGDEF_2"/>
    <property type="match status" value="1"/>
</dbReference>
<dbReference type="InterPro" id="IPR051448">
    <property type="entry name" value="CdaR-like_regulators"/>
</dbReference>
<gene>
    <name evidence="6" type="ORF">KTH90_18530</name>
</gene>
<keyword evidence="2" id="KW-1133">Transmembrane helix</keyword>
<evidence type="ECO:0000259" key="4">
    <source>
        <dbReference type="Pfam" id="PF13556"/>
    </source>
</evidence>
<keyword evidence="2" id="KW-0472">Membrane</keyword>
<dbReference type="InterPro" id="IPR041522">
    <property type="entry name" value="CdaR_GGDEF"/>
</dbReference>
<dbReference type="Gene3D" id="1.10.10.2840">
    <property type="entry name" value="PucR C-terminal helix-turn-helix domain"/>
    <property type="match status" value="1"/>
</dbReference>
<reference evidence="6 7" key="1">
    <citation type="submission" date="2021-06" db="EMBL/GenBank/DDBJ databases">
        <title>Description of novel taxa of the family Lachnospiraceae.</title>
        <authorList>
            <person name="Chaplin A.V."/>
            <person name="Sokolova S.R."/>
            <person name="Pikina A.P."/>
            <person name="Korzhanova M."/>
            <person name="Belova V."/>
            <person name="Korostin D."/>
            <person name="Efimov B.A."/>
        </authorList>
    </citation>
    <scope>NUCLEOTIDE SEQUENCE [LARGE SCALE GENOMIC DNA]</scope>
    <source>
        <strain evidence="6 7">ASD4241</strain>
    </source>
</reference>
<comment type="caution">
    <text evidence="6">The sequence shown here is derived from an EMBL/GenBank/DDBJ whole genome shotgun (WGS) entry which is preliminary data.</text>
</comment>
<evidence type="ECO:0000256" key="1">
    <source>
        <dbReference type="ARBA" id="ARBA00006754"/>
    </source>
</evidence>
<name>A0ABS6KBW6_9FIRM</name>
<comment type="similarity">
    <text evidence="1">Belongs to the CdaR family.</text>
</comment>
<organism evidence="6 7">
    <name type="scientific">Diplocloster modestus</name>
    <dbReference type="NCBI Taxonomy" id="2850322"/>
    <lineage>
        <taxon>Bacteria</taxon>
        <taxon>Bacillati</taxon>
        <taxon>Bacillota</taxon>
        <taxon>Clostridia</taxon>
        <taxon>Lachnospirales</taxon>
        <taxon>Lachnospiraceae</taxon>
        <taxon>Diplocloster</taxon>
    </lineage>
</organism>
<feature type="domain" description="Purine catabolism PurC-like" evidence="3">
    <location>
        <begin position="18"/>
        <end position="129"/>
    </location>
</feature>
<dbReference type="InterPro" id="IPR012914">
    <property type="entry name" value="PucR_dom"/>
</dbReference>
<dbReference type="EMBL" id="JAHQCX010000015">
    <property type="protein sequence ID" value="MBU9728009.1"/>
    <property type="molecule type" value="Genomic_DNA"/>
</dbReference>
<feature type="transmembrane region" description="Helical" evidence="2">
    <location>
        <begin position="20"/>
        <end position="37"/>
    </location>
</feature>
<evidence type="ECO:0000256" key="2">
    <source>
        <dbReference type="SAM" id="Phobius"/>
    </source>
</evidence>
<feature type="domain" description="CdaR GGDEF-like" evidence="5">
    <location>
        <begin position="183"/>
        <end position="263"/>
    </location>
</feature>
<dbReference type="Proteomes" id="UP001314681">
    <property type="component" value="Unassembled WGS sequence"/>
</dbReference>
<dbReference type="InterPro" id="IPR042070">
    <property type="entry name" value="PucR_C-HTH_sf"/>
</dbReference>
<dbReference type="PANTHER" id="PTHR33744">
    <property type="entry name" value="CARBOHYDRATE DIACID REGULATOR"/>
    <property type="match status" value="1"/>
</dbReference>
<evidence type="ECO:0000259" key="5">
    <source>
        <dbReference type="Pfam" id="PF17853"/>
    </source>
</evidence>
<dbReference type="PANTHER" id="PTHR33744:SF1">
    <property type="entry name" value="DNA-BINDING TRANSCRIPTIONAL ACTIVATOR ADER"/>
    <property type="match status" value="1"/>
</dbReference>
<dbReference type="InterPro" id="IPR025736">
    <property type="entry name" value="PucR_C-HTH_dom"/>
</dbReference>
<feature type="domain" description="PucR C-terminal helix-turn-helix" evidence="4">
    <location>
        <begin position="314"/>
        <end position="372"/>
    </location>
</feature>
<dbReference type="Pfam" id="PF07905">
    <property type="entry name" value="PucR"/>
    <property type="match status" value="1"/>
</dbReference>
<proteinExistence type="inferred from homology"/>
<dbReference type="Pfam" id="PF13556">
    <property type="entry name" value="HTH_30"/>
    <property type="match status" value="1"/>
</dbReference>
<evidence type="ECO:0000259" key="3">
    <source>
        <dbReference type="Pfam" id="PF07905"/>
    </source>
</evidence>
<keyword evidence="7" id="KW-1185">Reference proteome</keyword>
<sequence length="382" mass="43774">MAILLSALYENYKDQYQLRLVAGVSALSISVSWVYVLEDLNNIPFLRGNELLISTGLAIRNHSDWLWQLIKALEGKAFAGLILNVGSYIKNADLTPDILAYCDEHQIPLLTMPWKIHISDIMQDMCTLIFMSNYQKNQLTTAFQSLMFPLPVPQDTLSVLAKNGFMEKDIYTVLHIQNLISAAYMERLLTEENISYHLFVDKNRLVLVLHNCSAGQLQAFIRTLSENTLSSAHASLMIGVGETVSSVFNIRFSYESALTALKIAQKRRQPVVYFDRLGLERLLLSIPDKQILLHFYEDHLKNIEKYDQKNHTELLHTLETYLSSGKNISDTASALYTHRNTIHHRLRKISELLDTDLNDPEISLMLSLAFRIRPYILRQTEN</sequence>
<accession>A0ABS6KBW6</accession>